<accession>A0A915ICD8</accession>
<keyword evidence="1" id="KW-1185">Reference proteome</keyword>
<reference evidence="2" key="1">
    <citation type="submission" date="2022-11" db="UniProtKB">
        <authorList>
            <consortium name="WormBaseParasite"/>
        </authorList>
    </citation>
    <scope>IDENTIFICATION</scope>
</reference>
<dbReference type="AlphaFoldDB" id="A0A915ICD8"/>
<sequence length="95" mass="10872">MHPQGREFSIRFFYSFSQKYRRLSSSSLELKSPSLEKRFLTMNFKKNSLHFVQRYQKSLYGAKNVCLVQKETWCSIEGTAAAAAVDKLVAVAGNN</sequence>
<proteinExistence type="predicted"/>
<evidence type="ECO:0000313" key="1">
    <source>
        <dbReference type="Proteomes" id="UP000887565"/>
    </source>
</evidence>
<dbReference type="WBParaSite" id="nRc.2.0.1.t11845-RA">
    <property type="protein sequence ID" value="nRc.2.0.1.t11845-RA"/>
    <property type="gene ID" value="nRc.2.0.1.g11845"/>
</dbReference>
<evidence type="ECO:0000313" key="2">
    <source>
        <dbReference type="WBParaSite" id="nRc.2.0.1.t11845-RA"/>
    </source>
</evidence>
<name>A0A915ICD8_ROMCU</name>
<protein>
    <submittedName>
        <fullName evidence="2">Uncharacterized protein</fullName>
    </submittedName>
</protein>
<organism evidence="1 2">
    <name type="scientific">Romanomermis culicivorax</name>
    <name type="common">Nematode worm</name>
    <dbReference type="NCBI Taxonomy" id="13658"/>
    <lineage>
        <taxon>Eukaryota</taxon>
        <taxon>Metazoa</taxon>
        <taxon>Ecdysozoa</taxon>
        <taxon>Nematoda</taxon>
        <taxon>Enoplea</taxon>
        <taxon>Dorylaimia</taxon>
        <taxon>Mermithida</taxon>
        <taxon>Mermithoidea</taxon>
        <taxon>Mermithidae</taxon>
        <taxon>Romanomermis</taxon>
    </lineage>
</organism>
<dbReference type="Proteomes" id="UP000887565">
    <property type="component" value="Unplaced"/>
</dbReference>